<gene>
    <name evidence="8" type="primary">speA_2</name>
    <name evidence="8" type="ORF">CPAL_16510</name>
</gene>
<organism evidence="8 9">
    <name type="scientific">Clostridium thermopalmarium DSM 5974</name>
    <dbReference type="NCBI Taxonomy" id="1121340"/>
    <lineage>
        <taxon>Bacteria</taxon>
        <taxon>Bacillati</taxon>
        <taxon>Bacillota</taxon>
        <taxon>Clostridia</taxon>
        <taxon>Eubacteriales</taxon>
        <taxon>Clostridiaceae</taxon>
        <taxon>Clostridium</taxon>
    </lineage>
</organism>
<evidence type="ECO:0000256" key="4">
    <source>
        <dbReference type="ARBA" id="ARBA00022898"/>
    </source>
</evidence>
<evidence type="ECO:0000256" key="2">
    <source>
        <dbReference type="ARBA" id="ARBA00010671"/>
    </source>
</evidence>
<proteinExistence type="inferred from homology"/>
<reference evidence="8 9" key="1">
    <citation type="submission" date="2018-03" db="EMBL/GenBank/DDBJ databases">
        <title>Genome sequence of Clostridium thermopalmarium DSM 5974.</title>
        <authorList>
            <person name="Poehlein A."/>
            <person name="Daniel R."/>
        </authorList>
    </citation>
    <scope>NUCLEOTIDE SEQUENCE [LARGE SCALE GENOMIC DNA]</scope>
    <source>
        <strain evidence="8 9">DSM 5974</strain>
    </source>
</reference>
<evidence type="ECO:0000259" key="7">
    <source>
        <dbReference type="Pfam" id="PF03711"/>
    </source>
</evidence>
<comment type="similarity">
    <text evidence="2">Belongs to the Orn/Lys/Arg decarboxylase class-I family.</text>
</comment>
<dbReference type="CDD" id="cd00615">
    <property type="entry name" value="Orn_deC_like"/>
    <property type="match status" value="1"/>
</dbReference>
<dbReference type="Proteomes" id="UP000239614">
    <property type="component" value="Unassembled WGS sequence"/>
</dbReference>
<comment type="caution">
    <text evidence="8">The sequence shown here is derived from an EMBL/GenBank/DDBJ whole genome shotgun (WGS) entry which is preliminary data.</text>
</comment>
<evidence type="ECO:0000256" key="1">
    <source>
        <dbReference type="ARBA" id="ARBA00001933"/>
    </source>
</evidence>
<dbReference type="InterPro" id="IPR015421">
    <property type="entry name" value="PyrdxlP-dep_Trfase_major"/>
</dbReference>
<dbReference type="InterPro" id="IPR000310">
    <property type="entry name" value="Orn/Lys/Arg_deCO2ase_major_dom"/>
</dbReference>
<dbReference type="PANTHER" id="PTHR43277:SF4">
    <property type="entry name" value="ARGININE DECARBOXYLASE"/>
    <property type="match status" value="1"/>
</dbReference>
<dbReference type="Pfam" id="PF03711">
    <property type="entry name" value="OKR_DC_1_C"/>
    <property type="match status" value="1"/>
</dbReference>
<keyword evidence="5 8" id="KW-0456">Lyase</keyword>
<feature type="domain" description="Orn/Lys/Arg decarboxylase C-terminal" evidence="7">
    <location>
        <begin position="386"/>
        <end position="459"/>
    </location>
</feature>
<dbReference type="InterPro" id="IPR036633">
    <property type="entry name" value="Prn/Lys/Arg_de-COase_C_sf"/>
</dbReference>
<evidence type="ECO:0000256" key="3">
    <source>
        <dbReference type="ARBA" id="ARBA00022793"/>
    </source>
</evidence>
<dbReference type="PANTHER" id="PTHR43277">
    <property type="entry name" value="ARGININE DECARBOXYLASE"/>
    <property type="match status" value="1"/>
</dbReference>
<dbReference type="Pfam" id="PF01276">
    <property type="entry name" value="OKR_DC_1"/>
    <property type="match status" value="1"/>
</dbReference>
<dbReference type="EMBL" id="PVXN01000040">
    <property type="protein sequence ID" value="PRR71821.1"/>
    <property type="molecule type" value="Genomic_DNA"/>
</dbReference>
<evidence type="ECO:0000313" key="8">
    <source>
        <dbReference type="EMBL" id="PRR71821.1"/>
    </source>
</evidence>
<dbReference type="SUPFAM" id="SSF53383">
    <property type="entry name" value="PLP-dependent transferases"/>
    <property type="match status" value="1"/>
</dbReference>
<feature type="domain" description="Orn/Lys/Arg decarboxylases family 1 pyridoxal-P attachment site" evidence="6">
    <location>
        <begin position="7"/>
        <end position="307"/>
    </location>
</feature>
<evidence type="ECO:0000256" key="5">
    <source>
        <dbReference type="ARBA" id="ARBA00023239"/>
    </source>
</evidence>
<dbReference type="Gene3D" id="3.40.640.10">
    <property type="entry name" value="Type I PLP-dependent aspartate aminotransferase-like (Major domain)"/>
    <property type="match status" value="1"/>
</dbReference>
<protein>
    <submittedName>
        <fullName evidence="8">Arginine decarboxylase</fullName>
        <ecNumber evidence="8">4.1.1.19</ecNumber>
    </submittedName>
</protein>
<keyword evidence="3" id="KW-0210">Decarboxylase</keyword>
<accession>A0A2T0AQX1</accession>
<keyword evidence="9" id="KW-1185">Reference proteome</keyword>
<dbReference type="InterPro" id="IPR015424">
    <property type="entry name" value="PyrdxlP-dep_Trfase"/>
</dbReference>
<evidence type="ECO:0000259" key="6">
    <source>
        <dbReference type="Pfam" id="PF01276"/>
    </source>
</evidence>
<dbReference type="Gene3D" id="3.90.100.10">
    <property type="entry name" value="Orn/Lys/Arg decarboxylase, C-terminal domain"/>
    <property type="match status" value="1"/>
</dbReference>
<comment type="cofactor">
    <cofactor evidence="1">
        <name>pyridoxal 5'-phosphate</name>
        <dbReference type="ChEBI" id="CHEBI:597326"/>
    </cofactor>
</comment>
<dbReference type="InterPro" id="IPR008286">
    <property type="entry name" value="Prn/Lys/Arg_de-COase_C"/>
</dbReference>
<evidence type="ECO:0000313" key="9">
    <source>
        <dbReference type="Proteomes" id="UP000239614"/>
    </source>
</evidence>
<dbReference type="SUPFAM" id="SSF55904">
    <property type="entry name" value="Ornithine decarboxylase C-terminal domain"/>
    <property type="match status" value="1"/>
</dbReference>
<dbReference type="InterPro" id="IPR052357">
    <property type="entry name" value="Orn_Lys_Arg_decarboxylase-I"/>
</dbReference>
<sequence length="486" mass="55564">MQVPKLPLVEGVLKYIKENNIRFSMPGHKGKIGFNSTEIGRELYKNFIDMDITEVEGVDNLHNAEGIIKEAEEALAKFYGSKRSYFLVNGSTSGNLTMIFSTFNEGDKVIVERNCHKSIFNGIILRKLKPVYIKNKINLKYDAPLSIDEEHFLHVLDENRDAKGIIITYPNYYGVCPNLKFIVEEAKKRQMKVLVDSAHGAHFGVSEELPKSAVSLGADMVVMSSHKTLPSLTQTAYLHLNNSDDIDKVKFYLNIFLSTSPSYMLMCSMDYARFYLEEYGKDDYKKLIDIANKYRKKINRIKGIHILGREDLDNIEGDLDLSRYIINLSKDYNAGKLLRYLRKNKIQAEMNDNQNVILIFSPFNTEDEFEKLYKVLKNCPMDILKHDCNNINYNMSNHNIPETKMLPYEVIDKDKEYVNLRDSKGKICAESIIPYPPGIPIVALGEEISEEAIKTIEYCLESKIDVMGIINTDNGIKVKVVKLTKG</sequence>
<dbReference type="AlphaFoldDB" id="A0A2T0AQX1"/>
<dbReference type="GO" id="GO:0008792">
    <property type="term" value="F:arginine decarboxylase activity"/>
    <property type="evidence" value="ECO:0007669"/>
    <property type="project" value="UniProtKB-EC"/>
</dbReference>
<keyword evidence="4" id="KW-0663">Pyridoxal phosphate</keyword>
<dbReference type="EC" id="4.1.1.19" evidence="8"/>
<name>A0A2T0AQX1_9CLOT</name>